<evidence type="ECO:0000313" key="2">
    <source>
        <dbReference type="EMBL" id="TAA75180.1"/>
    </source>
</evidence>
<keyword evidence="1" id="KW-0812">Transmembrane</keyword>
<proteinExistence type="predicted"/>
<keyword evidence="1" id="KW-0472">Membrane</keyword>
<organism evidence="2 3">
    <name type="scientific">Candidatus Electronema aureum</name>
    <dbReference type="NCBI Taxonomy" id="2005002"/>
    <lineage>
        <taxon>Bacteria</taxon>
        <taxon>Pseudomonadati</taxon>
        <taxon>Thermodesulfobacteriota</taxon>
        <taxon>Desulfobulbia</taxon>
        <taxon>Desulfobulbales</taxon>
        <taxon>Desulfobulbaceae</taxon>
        <taxon>Candidatus Electronema</taxon>
    </lineage>
</organism>
<evidence type="ECO:0000313" key="3">
    <source>
        <dbReference type="Proteomes" id="UP000316238"/>
    </source>
</evidence>
<evidence type="ECO:0000256" key="1">
    <source>
        <dbReference type="SAM" id="Phobius"/>
    </source>
</evidence>
<dbReference type="SUPFAM" id="SSF48695">
    <property type="entry name" value="Multiheme cytochromes"/>
    <property type="match status" value="1"/>
</dbReference>
<feature type="transmembrane region" description="Helical" evidence="1">
    <location>
        <begin position="9"/>
        <end position="28"/>
    </location>
</feature>
<accession>A0A521G2C7</accession>
<comment type="caution">
    <text evidence="2">The sequence shown here is derived from an EMBL/GenBank/DDBJ whole genome shotgun (WGS) entry which is preliminary data.</text>
</comment>
<keyword evidence="1" id="KW-1133">Transmembrane helix</keyword>
<gene>
    <name evidence="2" type="ORF">CDV28_11048</name>
</gene>
<sequence length="90" mass="10511">MPEDKKKNLLIYNLLFVAICAGIFLFLWNAPPETTAHLPHDNKHEQLMAMEKKEAEKHCSECHGEGKMPLPKDHPPTYRCLFCHKRTEIR</sequence>
<dbReference type="Gene3D" id="1.10.1130.20">
    <property type="match status" value="1"/>
</dbReference>
<keyword evidence="3" id="KW-1185">Reference proteome</keyword>
<dbReference type="InterPro" id="IPR036280">
    <property type="entry name" value="Multihaem_cyt_sf"/>
</dbReference>
<reference evidence="2" key="1">
    <citation type="submission" date="2017-07" db="EMBL/GenBank/DDBJ databases">
        <title>The cable genome - Insights into the physiology and evolution of filamentous bacteria capable of sulfide oxidation via long distance electron transfer.</title>
        <authorList>
            <person name="Thorup C."/>
            <person name="Bjerg J.T."/>
            <person name="Schreiber L."/>
            <person name="Nielsen L.P."/>
            <person name="Kjeldsen K.U."/>
            <person name="Boesen T."/>
            <person name="Boggild A."/>
            <person name="Meysman F."/>
            <person name="Geelhoed J."/>
            <person name="Schramm A."/>
        </authorList>
    </citation>
    <scope>NUCLEOTIDE SEQUENCE [LARGE SCALE GENOMIC DNA]</scope>
    <source>
        <strain evidence="2">GS</strain>
    </source>
</reference>
<dbReference type="AlphaFoldDB" id="A0A521G2C7"/>
<protein>
    <submittedName>
        <fullName evidence="2">Uncharacterized protein</fullName>
    </submittedName>
</protein>
<dbReference type="EMBL" id="NQJD01000010">
    <property type="protein sequence ID" value="TAA75180.1"/>
    <property type="molecule type" value="Genomic_DNA"/>
</dbReference>
<dbReference type="Proteomes" id="UP000316238">
    <property type="component" value="Unassembled WGS sequence"/>
</dbReference>
<name>A0A521G2C7_9BACT</name>